<protein>
    <recommendedName>
        <fullName evidence="3">Phage protein</fullName>
    </recommendedName>
</protein>
<evidence type="ECO:0000313" key="1">
    <source>
        <dbReference type="EMBL" id="MBB1063598.1"/>
    </source>
</evidence>
<organism evidence="1 2">
    <name type="scientific">Limosilactobacillus fastidiosus</name>
    <dbReference type="NCBI Taxonomy" id="2759855"/>
    <lineage>
        <taxon>Bacteria</taxon>
        <taxon>Bacillati</taxon>
        <taxon>Bacillota</taxon>
        <taxon>Bacilli</taxon>
        <taxon>Lactobacillales</taxon>
        <taxon>Lactobacillaceae</taxon>
        <taxon>Limosilactobacillus</taxon>
    </lineage>
</organism>
<accession>A0ABR6E8S6</accession>
<dbReference type="EMBL" id="JACIUZ010000044">
    <property type="protein sequence ID" value="MBB1063598.1"/>
    <property type="molecule type" value="Genomic_DNA"/>
</dbReference>
<keyword evidence="2" id="KW-1185">Reference proteome</keyword>
<evidence type="ECO:0008006" key="3">
    <source>
        <dbReference type="Google" id="ProtNLM"/>
    </source>
</evidence>
<name>A0ABR6E8S6_9LACO</name>
<gene>
    <name evidence="1" type="ORF">H5R64_07505</name>
</gene>
<evidence type="ECO:0000313" key="2">
    <source>
        <dbReference type="Proteomes" id="UP000544052"/>
    </source>
</evidence>
<reference evidence="1 2" key="1">
    <citation type="submission" date="2020-07" db="EMBL/GenBank/DDBJ databases">
        <title>Description of Limosilactobacillus balticus sp. nov., Limosilactobacillus agrestis sp. nov., Limosilactobacillus albertensis sp. nov., Limosilactobacillus rudii sp. nov., Limosilactobacillus fastidiosus sp. nov., five novel Limosilactobacillus species isolated from the vertebrate gastrointestinal tract, and proposal of 6 subspecies of Limosilactobacillus reuteri adapted to the gastrointestinal tract of specific vertebrate hosts.</title>
        <authorList>
            <person name="Li F."/>
            <person name="Cheng C."/>
            <person name="Zheng J."/>
            <person name="Quevedo R.M."/>
            <person name="Li J."/>
            <person name="Roos S."/>
            <person name="Gaenzle M.G."/>
            <person name="Walter J."/>
        </authorList>
    </citation>
    <scope>NUCLEOTIDE SEQUENCE [LARGE SCALE GENOMIC DNA]</scope>
    <source>
        <strain evidence="1 2">WF-MO7-1</strain>
    </source>
</reference>
<comment type="caution">
    <text evidence="1">The sequence shown here is derived from an EMBL/GenBank/DDBJ whole genome shotgun (WGS) entry which is preliminary data.</text>
</comment>
<dbReference type="Proteomes" id="UP000544052">
    <property type="component" value="Unassembled WGS sequence"/>
</dbReference>
<proteinExistence type="predicted"/>
<dbReference type="RefSeq" id="WP_182583205.1">
    <property type="nucleotide sequence ID" value="NZ_JACIUZ010000044.1"/>
</dbReference>
<sequence length="69" mass="8217">MDTKERFKKLANDYSKMINDYTDSLLLTFGSNKKARMFLREQLAFYSNSQTHELIDNLIRNLERLALNQ</sequence>